<dbReference type="PANTHER" id="PTHR19241">
    <property type="entry name" value="ATP-BINDING CASSETTE TRANSPORTER"/>
    <property type="match status" value="1"/>
</dbReference>
<dbReference type="SUPFAM" id="SSF52540">
    <property type="entry name" value="P-loop containing nucleoside triphosphate hydrolases"/>
    <property type="match status" value="1"/>
</dbReference>
<dbReference type="Pfam" id="PF00651">
    <property type="entry name" value="BTB"/>
    <property type="match status" value="1"/>
</dbReference>
<comment type="caution">
    <text evidence="4">The sequence shown here is derived from an EMBL/GenBank/DDBJ whole genome shotgun (WGS) entry which is preliminary data.</text>
</comment>
<dbReference type="Proteomes" id="UP000807025">
    <property type="component" value="Unassembled WGS sequence"/>
</dbReference>
<feature type="region of interest" description="Disordered" evidence="2">
    <location>
        <begin position="161"/>
        <end position="195"/>
    </location>
</feature>
<dbReference type="InterPro" id="IPR027417">
    <property type="entry name" value="P-loop_NTPase"/>
</dbReference>
<gene>
    <name evidence="4" type="ORF">BDN71DRAFT_1431877</name>
</gene>
<dbReference type="Pfam" id="PF00005">
    <property type="entry name" value="ABC_tran"/>
    <property type="match status" value="1"/>
</dbReference>
<organism evidence="4 5">
    <name type="scientific">Pleurotus eryngii</name>
    <name type="common">Boletus of the steppes</name>
    <dbReference type="NCBI Taxonomy" id="5323"/>
    <lineage>
        <taxon>Eukaryota</taxon>
        <taxon>Fungi</taxon>
        <taxon>Dikarya</taxon>
        <taxon>Basidiomycota</taxon>
        <taxon>Agaricomycotina</taxon>
        <taxon>Agaricomycetes</taxon>
        <taxon>Agaricomycetidae</taxon>
        <taxon>Agaricales</taxon>
        <taxon>Pleurotineae</taxon>
        <taxon>Pleurotaceae</taxon>
        <taxon>Pleurotus</taxon>
    </lineage>
</organism>
<dbReference type="OrthoDB" id="2665493at2759"/>
<dbReference type="AlphaFoldDB" id="A0A9P6DF92"/>
<dbReference type="CDD" id="cd18186">
    <property type="entry name" value="BTB_POZ_ZBTB_KLHL-like"/>
    <property type="match status" value="1"/>
</dbReference>
<evidence type="ECO:0000313" key="4">
    <source>
        <dbReference type="EMBL" id="KAF9494243.1"/>
    </source>
</evidence>
<dbReference type="GO" id="GO:0005524">
    <property type="term" value="F:ATP binding"/>
    <property type="evidence" value="ECO:0007669"/>
    <property type="project" value="InterPro"/>
</dbReference>
<protein>
    <recommendedName>
        <fullName evidence="3">BTB domain-containing protein</fullName>
    </recommendedName>
</protein>
<feature type="domain" description="BTB" evidence="3">
    <location>
        <begin position="805"/>
        <end position="870"/>
    </location>
</feature>
<dbReference type="SUPFAM" id="SSF54695">
    <property type="entry name" value="POZ domain"/>
    <property type="match status" value="1"/>
</dbReference>
<name>A0A9P6DF92_PLEER</name>
<dbReference type="InterPro" id="IPR003439">
    <property type="entry name" value="ABC_transporter-like_ATP-bd"/>
</dbReference>
<dbReference type="SMART" id="SM00225">
    <property type="entry name" value="BTB"/>
    <property type="match status" value="1"/>
</dbReference>
<keyword evidence="5" id="KW-1185">Reference proteome</keyword>
<sequence length="1273" mass="141704">MEFEVVTSPVGDNNPGIDYFDPTGVAEPRRTLSASIPVTHRILPDQPPLSITQDHLGYHDGERSNKASTHSIAASSNETTVAFEGISDGAERRVDRELEFDFDLALQDYIIRYYGHLWRNFGILLAFTIGRPLHETAVTLFSLSRALNPAMLKEAEAAIGDDEENDTPASRPQAATVPGESDHRQRADERKALSHTRPKMADIFSWSHVRYTIPIGNHEHRILLDDVSGYVVPDKLTALMGASGAGKTALLNVLAQRTDTGVVSGDRYVNAQSPPRLPGANRLLSTNGYACVHYYCWRSIKIFSEITAVSTADKDEYADKCLKMCGLEEFADAMVGALGVEHKKRTTIGVELAAKLSRHSIQLISVNFDVYRQQPSAELFQVVFDRLLLLQSDGKYILATLGTMLRQSSTTLRVMVQGNANLAKIRAKRLQADLDKIHTDGRQHSSVDATVSSSHAASFAYQLTELTIRQYVSYWRNPAYLMSKFTLNIAAGLFIGTSTIDRQPVSFTNASYKGFSFFNAGDSQQDTQNKLFILVEIPWNIFDSTLFYFCWYWTVGFGSSRAGYTCLIFETLGQAFSAIGHQDIVCSEKEIAIVNPPSGNTCAQYFQSYNATNGGYLNNPDAASTCQFCSNTSEGPLTFSTHIDGGTSAHSAPTFCLIPSRPIHSRICSASIPAACWVPSGKEFVSKHDIDPPKLRILSPGPRLAWTARQEYISTSQLDLCLEGDGVDEDTKNIKHSPSALPQLRDCMAYDTSPFWLRVAVTMLYLVDFSFSEKDVSMSKDPQELGLDTPTTVVAPSEPFDDEGADIILRSCDGTDFRVYKAILTLASPVFRDMFSLPDSPKTNEDHNGIRIVQMQEPSSTLDPLLRFSYPIESPKICTKDLFVSVMSAAAKFEMKRLFEKIIDSHITPGTISKSPFEYYAFAQRLQLRQLTMDSARKCLDLPLATVFKHVQNIDFQHISVKNYNRFLCYWTECQKACLKLVDHSGHSNDPYDFRWVPNNHDYMFRARSSCDGNNRTSVCMYTDGPFGRTVNMGRKKWWFDHVDRIARGLMAHGPGVLNTIDVSQPLADVAAESCNTCRIGANRDLSNFSAALAKQVEIEIGKQPTKPPFGYRELTFPDTGSHPLNRKVSIRVNFELSQFSAIFSVFLGTFLVFFEAWKRSVACSLSTSGWILPVLEGLGRYLLFPCSFYSYIPGPGFLDLGVWEEKTGLAAAGDKHWGSGEVVDQGEAAEKSYLPGLSIQSVCQLLDPLGLDCFHSTVCRERVNLLLKWLHY</sequence>
<evidence type="ECO:0000256" key="2">
    <source>
        <dbReference type="SAM" id="MobiDB-lite"/>
    </source>
</evidence>
<dbReference type="EMBL" id="MU154575">
    <property type="protein sequence ID" value="KAF9494243.1"/>
    <property type="molecule type" value="Genomic_DNA"/>
</dbReference>
<proteinExistence type="predicted"/>
<dbReference type="Gene3D" id="3.40.50.300">
    <property type="entry name" value="P-loop containing nucleotide triphosphate hydrolases"/>
    <property type="match status" value="1"/>
</dbReference>
<dbReference type="InterPro" id="IPR011333">
    <property type="entry name" value="SKP1/BTB/POZ_sf"/>
</dbReference>
<reference evidence="4" key="1">
    <citation type="submission" date="2020-11" db="EMBL/GenBank/DDBJ databases">
        <authorList>
            <consortium name="DOE Joint Genome Institute"/>
            <person name="Ahrendt S."/>
            <person name="Riley R."/>
            <person name="Andreopoulos W."/>
            <person name="Labutti K."/>
            <person name="Pangilinan J."/>
            <person name="Ruiz-Duenas F.J."/>
            <person name="Barrasa J.M."/>
            <person name="Sanchez-Garcia M."/>
            <person name="Camarero S."/>
            <person name="Miyauchi S."/>
            <person name="Serrano A."/>
            <person name="Linde D."/>
            <person name="Babiker R."/>
            <person name="Drula E."/>
            <person name="Ayuso-Fernandez I."/>
            <person name="Pacheco R."/>
            <person name="Padilla G."/>
            <person name="Ferreira P."/>
            <person name="Barriuso J."/>
            <person name="Kellner H."/>
            <person name="Castanera R."/>
            <person name="Alfaro M."/>
            <person name="Ramirez L."/>
            <person name="Pisabarro A.G."/>
            <person name="Kuo A."/>
            <person name="Tritt A."/>
            <person name="Lipzen A."/>
            <person name="He G."/>
            <person name="Yan M."/>
            <person name="Ng V."/>
            <person name="Cullen D."/>
            <person name="Martin F."/>
            <person name="Rosso M.-N."/>
            <person name="Henrissat B."/>
            <person name="Hibbett D."/>
            <person name="Martinez A.T."/>
            <person name="Grigoriev I.V."/>
        </authorList>
    </citation>
    <scope>NUCLEOTIDE SEQUENCE</scope>
    <source>
        <strain evidence="4">ATCC 90797</strain>
    </source>
</reference>
<dbReference type="Gene3D" id="3.30.710.10">
    <property type="entry name" value="Potassium Channel Kv1.1, Chain A"/>
    <property type="match status" value="1"/>
</dbReference>
<accession>A0A9P6DF92</accession>
<evidence type="ECO:0000259" key="3">
    <source>
        <dbReference type="PROSITE" id="PS50097"/>
    </source>
</evidence>
<keyword evidence="1" id="KW-0813">Transport</keyword>
<evidence type="ECO:0000313" key="5">
    <source>
        <dbReference type="Proteomes" id="UP000807025"/>
    </source>
</evidence>
<evidence type="ECO:0000256" key="1">
    <source>
        <dbReference type="ARBA" id="ARBA00022448"/>
    </source>
</evidence>
<dbReference type="InterPro" id="IPR000210">
    <property type="entry name" value="BTB/POZ_dom"/>
</dbReference>
<dbReference type="PROSITE" id="PS50097">
    <property type="entry name" value="BTB"/>
    <property type="match status" value="1"/>
</dbReference>
<feature type="compositionally biased region" description="Basic and acidic residues" evidence="2">
    <location>
        <begin position="180"/>
        <end position="192"/>
    </location>
</feature>
<dbReference type="GO" id="GO:0016887">
    <property type="term" value="F:ATP hydrolysis activity"/>
    <property type="evidence" value="ECO:0007669"/>
    <property type="project" value="InterPro"/>
</dbReference>